<dbReference type="Proteomes" id="UP000195729">
    <property type="component" value="Chromosome"/>
</dbReference>
<keyword evidence="1" id="KW-0732">Signal</keyword>
<feature type="domain" description="Thioredoxin-like fold" evidence="2">
    <location>
        <begin position="115"/>
        <end position="244"/>
    </location>
</feature>
<proteinExistence type="inferred from homology"/>
<dbReference type="InterPro" id="IPR009094">
    <property type="entry name" value="DiS-bond_isomerase_DsbC/G_N_sf"/>
</dbReference>
<protein>
    <recommendedName>
        <fullName evidence="1">Thiol:disulfide interchange protein</fullName>
    </recommendedName>
</protein>
<keyword evidence="1" id="KW-0574">Periplasm</keyword>
<feature type="chain" id="PRO_5011813439" description="Thiol:disulfide interchange protein" evidence="1">
    <location>
        <begin position="18"/>
        <end position="250"/>
    </location>
</feature>
<reference evidence="5 6" key="1">
    <citation type="submission" date="2016-05" db="EMBL/GenBank/DDBJ databases">
        <title>Complete genome sequence of two 2,5-diketo-D-glunonic acid producing strain Tatumella citrea.</title>
        <authorList>
            <person name="Duan C."/>
            <person name="Yang J."/>
            <person name="Yang S."/>
        </authorList>
    </citation>
    <scope>NUCLEOTIDE SEQUENCE [LARGE SCALE GENOMIC DNA]</scope>
    <source>
        <strain evidence="4 5">ATCC 39140</strain>
        <strain evidence="3 6">DSM 13699</strain>
    </source>
</reference>
<evidence type="ECO:0000313" key="4">
    <source>
        <dbReference type="EMBL" id="ARU96808.1"/>
    </source>
</evidence>
<dbReference type="Proteomes" id="UP000195814">
    <property type="component" value="Chromosome"/>
</dbReference>
<comment type="similarity">
    <text evidence="1">Belongs to the thioredoxin family. DsbC subfamily.</text>
</comment>
<keyword evidence="5" id="KW-1185">Reference proteome</keyword>
<organism evidence="3 6">
    <name type="scientific">Tatumella citrea</name>
    <name type="common">Pantoea citrea</name>
    <dbReference type="NCBI Taxonomy" id="53336"/>
    <lineage>
        <taxon>Bacteria</taxon>
        <taxon>Pseudomonadati</taxon>
        <taxon>Pseudomonadota</taxon>
        <taxon>Gammaproteobacteria</taxon>
        <taxon>Enterobacterales</taxon>
        <taxon>Erwiniaceae</taxon>
        <taxon>Tatumella</taxon>
    </lineage>
</organism>
<dbReference type="SUPFAM" id="SSF54423">
    <property type="entry name" value="DsbC/DsbG N-terminal domain-like"/>
    <property type="match status" value="1"/>
</dbReference>
<gene>
    <name evidence="3" type="ORF">A7K98_02560</name>
    <name evidence="4" type="ORF">A7K99_02560</name>
</gene>
<dbReference type="InterPro" id="IPR036249">
    <property type="entry name" value="Thioredoxin-like_sf"/>
</dbReference>
<dbReference type="OrthoDB" id="5298214at2"/>
<accession>A0A1Y0L4W8</accession>
<comment type="function">
    <text evidence="1">Required for disulfide bond formation in some periplasmic proteins. Acts by transferring its disulfide bond to other proteins and is reduced in the process.</text>
</comment>
<dbReference type="CDD" id="cd03020">
    <property type="entry name" value="DsbA_DsbC_DsbG"/>
    <property type="match status" value="1"/>
</dbReference>
<dbReference type="SUPFAM" id="SSF52833">
    <property type="entry name" value="Thioredoxin-like"/>
    <property type="match status" value="1"/>
</dbReference>
<name>A0A1Y0L4W8_TATCI</name>
<dbReference type="InterPro" id="IPR033954">
    <property type="entry name" value="DiS-bond_Isoase_DsbC/G"/>
</dbReference>
<dbReference type="PANTHER" id="PTHR35272:SF4">
    <property type="entry name" value="THIOL:DISULFIDE INTERCHANGE PROTEIN DSBG"/>
    <property type="match status" value="1"/>
</dbReference>
<dbReference type="InterPro" id="IPR051470">
    <property type="entry name" value="Thiol:disulfide_interchange"/>
</dbReference>
<dbReference type="EMBL" id="CP015581">
    <property type="protein sequence ID" value="ARU96808.1"/>
    <property type="molecule type" value="Genomic_DNA"/>
</dbReference>
<dbReference type="Gene3D" id="3.10.450.70">
    <property type="entry name" value="Disulphide bond isomerase, DsbC/G, N-terminal"/>
    <property type="match status" value="1"/>
</dbReference>
<evidence type="ECO:0000313" key="5">
    <source>
        <dbReference type="Proteomes" id="UP000195729"/>
    </source>
</evidence>
<dbReference type="PANTHER" id="PTHR35272">
    <property type="entry name" value="THIOL:DISULFIDE INTERCHANGE PROTEIN DSBC-RELATED"/>
    <property type="match status" value="1"/>
</dbReference>
<dbReference type="AlphaFoldDB" id="A0A1Y0L4W8"/>
<dbReference type="InterPro" id="IPR012336">
    <property type="entry name" value="Thioredoxin-like_fold"/>
</dbReference>
<dbReference type="GO" id="GO:0042597">
    <property type="term" value="C:periplasmic space"/>
    <property type="evidence" value="ECO:0007669"/>
    <property type="project" value="UniProtKB-SubCell"/>
</dbReference>
<feature type="signal peptide" evidence="1">
    <location>
        <begin position="1"/>
        <end position="17"/>
    </location>
</feature>
<dbReference type="Gene3D" id="3.40.30.10">
    <property type="entry name" value="Glutaredoxin"/>
    <property type="match status" value="1"/>
</dbReference>
<evidence type="ECO:0000313" key="6">
    <source>
        <dbReference type="Proteomes" id="UP000195814"/>
    </source>
</evidence>
<dbReference type="KEGG" id="tci:A7K98_02560"/>
<evidence type="ECO:0000313" key="3">
    <source>
        <dbReference type="EMBL" id="ARU92770.1"/>
    </source>
</evidence>
<keyword evidence="1" id="KW-0676">Redox-active center</keyword>
<comment type="subcellular location">
    <subcellularLocation>
        <location evidence="1">Periplasm</location>
    </subcellularLocation>
</comment>
<dbReference type="Pfam" id="PF13098">
    <property type="entry name" value="Thioredoxin_2"/>
    <property type="match status" value="1"/>
</dbReference>
<dbReference type="NCBIfam" id="NF008657">
    <property type="entry name" value="PRK11657.1"/>
    <property type="match status" value="1"/>
</dbReference>
<sequence>MKVLVFILSLFCCYAMADDNIPAAVKAFEKQGIKIIRQVKMPGGMPVWLGEYQGTGITIFMAPDGKHAISGFLYDDKGNNLSQQLFTKELYAPQGRKFWQAMKNAHPITEGKSSAARQIFVFADPYCPYCKEFWAAAQPWISAGKIQLNTLLVAILNPKSGQVASGILSSSNPASAWHDYELSGGKKTPPPLTATPPGIAGQLQFNQQLMDQLGANGTPAIYYMNDNNELQQVIGMPDKDQLTSIFGPLN</sequence>
<evidence type="ECO:0000259" key="2">
    <source>
        <dbReference type="Pfam" id="PF13098"/>
    </source>
</evidence>
<dbReference type="RefSeq" id="WP_087487157.1">
    <property type="nucleotide sequence ID" value="NZ_CP015579.1"/>
</dbReference>
<evidence type="ECO:0000256" key="1">
    <source>
        <dbReference type="RuleBase" id="RU364038"/>
    </source>
</evidence>
<dbReference type="EMBL" id="CP015579">
    <property type="protein sequence ID" value="ARU92770.1"/>
    <property type="molecule type" value="Genomic_DNA"/>
</dbReference>